<evidence type="ECO:0000256" key="1">
    <source>
        <dbReference type="SAM" id="MobiDB-lite"/>
    </source>
</evidence>
<organism evidence="2 3">
    <name type="scientific">Denticeps clupeoides</name>
    <name type="common">denticle herring</name>
    <dbReference type="NCBI Taxonomy" id="299321"/>
    <lineage>
        <taxon>Eukaryota</taxon>
        <taxon>Metazoa</taxon>
        <taxon>Chordata</taxon>
        <taxon>Craniata</taxon>
        <taxon>Vertebrata</taxon>
        <taxon>Euteleostomi</taxon>
        <taxon>Actinopterygii</taxon>
        <taxon>Neopterygii</taxon>
        <taxon>Teleostei</taxon>
        <taxon>Clupei</taxon>
        <taxon>Clupeiformes</taxon>
        <taxon>Denticipitoidei</taxon>
        <taxon>Denticipitidae</taxon>
        <taxon>Denticeps</taxon>
    </lineage>
</organism>
<feature type="region of interest" description="Disordered" evidence="1">
    <location>
        <begin position="30"/>
        <end position="55"/>
    </location>
</feature>
<evidence type="ECO:0008006" key="4">
    <source>
        <dbReference type="Google" id="ProtNLM"/>
    </source>
</evidence>
<evidence type="ECO:0000313" key="2">
    <source>
        <dbReference type="Ensembl" id="ENSDCDP00010019665.1"/>
    </source>
</evidence>
<keyword evidence="3" id="KW-1185">Reference proteome</keyword>
<evidence type="ECO:0000313" key="3">
    <source>
        <dbReference type="Proteomes" id="UP000694580"/>
    </source>
</evidence>
<dbReference type="AlphaFoldDB" id="A0AAY4BFH4"/>
<dbReference type="GeneTree" id="ENSGT00940000176846"/>
<dbReference type="Ensembl" id="ENSDCDT00010020783.1">
    <property type="protein sequence ID" value="ENSDCDP00010019665.1"/>
    <property type="gene ID" value="ENSDCDG00010008861.1"/>
</dbReference>
<reference evidence="2" key="3">
    <citation type="submission" date="2025-09" db="UniProtKB">
        <authorList>
            <consortium name="Ensembl"/>
        </authorList>
    </citation>
    <scope>IDENTIFICATION</scope>
</reference>
<gene>
    <name evidence="2" type="primary">ID4</name>
</gene>
<sequence>MAMARLQVTGRQSDVAHELGVSQSVVSRLASGHRTTGGVHDRPRSGAPRLTGRNDDQHLSTYALRHHYATATQLQARLRDARVTRLSRQTIRNRLHHFGLNARLPCRENLAQDHVTWTMQPSGVGSPCPGMMAPLTPFWCVVCRILRKKI</sequence>
<accession>A0AAY4BFH4</accession>
<proteinExistence type="predicted"/>
<dbReference type="Proteomes" id="UP000694580">
    <property type="component" value="Chromosome 2"/>
</dbReference>
<protein>
    <recommendedName>
        <fullName evidence="4">Transposase Tc1-like domain-containing protein</fullName>
    </recommendedName>
</protein>
<name>A0AAY4BFH4_9TELE</name>
<dbReference type="SUPFAM" id="SSF46689">
    <property type="entry name" value="Homeodomain-like"/>
    <property type="match status" value="1"/>
</dbReference>
<dbReference type="InterPro" id="IPR009057">
    <property type="entry name" value="Homeodomain-like_sf"/>
</dbReference>
<reference evidence="2 3" key="1">
    <citation type="submission" date="2020-06" db="EMBL/GenBank/DDBJ databases">
        <authorList>
            <consortium name="Wellcome Sanger Institute Data Sharing"/>
        </authorList>
    </citation>
    <scope>NUCLEOTIDE SEQUENCE [LARGE SCALE GENOMIC DNA]</scope>
</reference>
<reference evidence="2" key="2">
    <citation type="submission" date="2025-08" db="UniProtKB">
        <authorList>
            <consortium name="Ensembl"/>
        </authorList>
    </citation>
    <scope>IDENTIFICATION</scope>
</reference>